<keyword evidence="2" id="KW-0963">Cytoplasm</keyword>
<dbReference type="GO" id="GO:0005737">
    <property type="term" value="C:cytoplasm"/>
    <property type="evidence" value="ECO:0007669"/>
    <property type="project" value="UniProtKB-SubCell"/>
</dbReference>
<evidence type="ECO:0008006" key="7">
    <source>
        <dbReference type="Google" id="ProtNLM"/>
    </source>
</evidence>
<protein>
    <recommendedName>
        <fullName evidence="7">Sepiapterin reductase</fullName>
    </recommendedName>
</protein>
<reference evidence="5" key="1">
    <citation type="submission" date="2021-06" db="EMBL/GenBank/DDBJ databases">
        <authorList>
            <person name="Hodson N. C."/>
            <person name="Mongue J. A."/>
            <person name="Jaron S. K."/>
        </authorList>
    </citation>
    <scope>NUCLEOTIDE SEQUENCE</scope>
</reference>
<keyword evidence="3" id="KW-0521">NADP</keyword>
<dbReference type="InterPro" id="IPR002347">
    <property type="entry name" value="SDR_fam"/>
</dbReference>
<evidence type="ECO:0000256" key="4">
    <source>
        <dbReference type="ARBA" id="ARBA00023002"/>
    </source>
</evidence>
<dbReference type="PANTHER" id="PTHR44085:SF2">
    <property type="entry name" value="SEPIAPTERIN REDUCTASE"/>
    <property type="match status" value="1"/>
</dbReference>
<sequence length="297" mass="32765">MGLTVRRNHNPKMGSILDTPQRTFWGQKSFVVITGASLGIGRGISIEFAKNVGPGSVFLIIARNQANLNETKSLMEKVAPEVHVQTASLDLSNPNEGDFLKAIQSAATVNGNDSSAFQHAILVHNAASIGDVKLLLSQYDNLEYLQKYYNLNMISTVLLNSFFLKVFHDSSKQRSIIQVTSLVSKVPVKTLGIYASAKAGRNVLMRVLAMEEKNLTTLSWAPGVVSTDMYSECERSFDQDVVNFFLSMKELGNLVTAEMSASKLVKVLQDGSFENGSFVDYYELPEQYHPTLKDVVL</sequence>
<dbReference type="GO" id="GO:0004757">
    <property type="term" value="F:sepiapterin reductase (NADP+) activity"/>
    <property type="evidence" value="ECO:0007669"/>
    <property type="project" value="TreeGrafter"/>
</dbReference>
<accession>A0A8J2NTZ2</accession>
<comment type="subcellular location">
    <subcellularLocation>
        <location evidence="1">Cytoplasm</location>
    </subcellularLocation>
</comment>
<dbReference type="InterPro" id="IPR051721">
    <property type="entry name" value="Biopterin_syn/organic_redct"/>
</dbReference>
<comment type="caution">
    <text evidence="5">The sequence shown here is derived from an EMBL/GenBank/DDBJ whole genome shotgun (WGS) entry which is preliminary data.</text>
</comment>
<evidence type="ECO:0000313" key="6">
    <source>
        <dbReference type="Proteomes" id="UP000708208"/>
    </source>
</evidence>
<dbReference type="Proteomes" id="UP000708208">
    <property type="component" value="Unassembled WGS sequence"/>
</dbReference>
<evidence type="ECO:0000256" key="1">
    <source>
        <dbReference type="ARBA" id="ARBA00004496"/>
    </source>
</evidence>
<name>A0A8J2NTZ2_9HEXA</name>
<proteinExistence type="predicted"/>
<keyword evidence="4" id="KW-0560">Oxidoreductase</keyword>
<dbReference type="GO" id="GO:0006729">
    <property type="term" value="P:tetrahydrobiopterin biosynthetic process"/>
    <property type="evidence" value="ECO:0007669"/>
    <property type="project" value="TreeGrafter"/>
</dbReference>
<keyword evidence="6" id="KW-1185">Reference proteome</keyword>
<gene>
    <name evidence="5" type="ORF">AFUS01_LOCUS14979</name>
</gene>
<dbReference type="Pfam" id="PF00106">
    <property type="entry name" value="adh_short"/>
    <property type="match status" value="1"/>
</dbReference>
<dbReference type="AlphaFoldDB" id="A0A8J2NTZ2"/>
<dbReference type="PANTHER" id="PTHR44085">
    <property type="entry name" value="SEPIAPTERIN REDUCTASE"/>
    <property type="match status" value="1"/>
</dbReference>
<evidence type="ECO:0000256" key="3">
    <source>
        <dbReference type="ARBA" id="ARBA00022857"/>
    </source>
</evidence>
<organism evidence="5 6">
    <name type="scientific">Allacma fusca</name>
    <dbReference type="NCBI Taxonomy" id="39272"/>
    <lineage>
        <taxon>Eukaryota</taxon>
        <taxon>Metazoa</taxon>
        <taxon>Ecdysozoa</taxon>
        <taxon>Arthropoda</taxon>
        <taxon>Hexapoda</taxon>
        <taxon>Collembola</taxon>
        <taxon>Symphypleona</taxon>
        <taxon>Sminthuridae</taxon>
        <taxon>Allacma</taxon>
    </lineage>
</organism>
<dbReference type="OrthoDB" id="153074at2759"/>
<evidence type="ECO:0000256" key="2">
    <source>
        <dbReference type="ARBA" id="ARBA00022490"/>
    </source>
</evidence>
<evidence type="ECO:0000313" key="5">
    <source>
        <dbReference type="EMBL" id="CAG7726048.1"/>
    </source>
</evidence>
<dbReference type="EMBL" id="CAJVCH010130023">
    <property type="protein sequence ID" value="CAG7726048.1"/>
    <property type="molecule type" value="Genomic_DNA"/>
</dbReference>